<comment type="caution">
    <text evidence="5">The sequence shown here is derived from an EMBL/GenBank/DDBJ whole genome shotgun (WGS) entry which is preliminary data.</text>
</comment>
<dbReference type="GO" id="GO:0006508">
    <property type="term" value="P:proteolysis"/>
    <property type="evidence" value="ECO:0007669"/>
    <property type="project" value="UniProtKB-KW"/>
</dbReference>
<dbReference type="InterPro" id="IPR011650">
    <property type="entry name" value="Peptidase_M20_dimer"/>
</dbReference>
<accession>A0A316J3K0</accession>
<gene>
    <name evidence="5" type="ORF">DKP76_17135</name>
</gene>
<dbReference type="PROSITE" id="PS00759">
    <property type="entry name" value="ARGE_DAPE_CPG2_2"/>
    <property type="match status" value="1"/>
</dbReference>
<dbReference type="SUPFAM" id="SSF55031">
    <property type="entry name" value="Bacterial exopeptidase dimerisation domain"/>
    <property type="match status" value="1"/>
</dbReference>
<dbReference type="GO" id="GO:0009089">
    <property type="term" value="P:lysine biosynthetic process via diaminopimelate"/>
    <property type="evidence" value="ECO:0007669"/>
    <property type="project" value="TreeGrafter"/>
</dbReference>
<sequence length="454" mass="48893">MSQQTDRALSELIEWVKMPSHKTEPESMREAAHFCARLLKEAGFTVRFVGSPEAPAIIARINPDAPKTLLFYSHYDVVAPGDEGAWTHPPFSGHVEDGVLHGRGSSDHKATFIARLEAVRRLLKSGELPLGIAFLIEGDEELGSRGLEQIIIDNRDMLTASGGLYSGGARTETGKPVIRAGGKGQIAIHLTVQLSNRDNHSKWAAIAPNPGWRLVAALNTLYDGDRDQLLTKGFLESALPPNAADEAALAKLNFDVDAFLKSSGHKRLRADAQADPLRTLLFVPTFNIAWLRSGPGSSTVLPGTASAMLDLRLVPGQTARGAEQTVRDHLASHGFGDVLIEVSKGSEPEKCDLDDLVIQSLYAAAVKVHGECDVYPMGPGSGPRYLFARHLGCSLVQDPGCSWSGSNDHAANENIMIEHFQQNIDLIEAFLRDYARRCADGGSAPSLGGATNNV</sequence>
<feature type="domain" description="Peptidase M20 dimerisation" evidence="4">
    <location>
        <begin position="183"/>
        <end position="334"/>
    </location>
</feature>
<evidence type="ECO:0000313" key="5">
    <source>
        <dbReference type="EMBL" id="PWL16512.1"/>
    </source>
</evidence>
<dbReference type="GO" id="GO:0046872">
    <property type="term" value="F:metal ion binding"/>
    <property type="evidence" value="ECO:0007669"/>
    <property type="project" value="UniProtKB-KW"/>
</dbReference>
<dbReference type="InterPro" id="IPR001261">
    <property type="entry name" value="ArgE/DapE_CS"/>
</dbReference>
<dbReference type="PANTHER" id="PTHR43270:SF8">
    <property type="entry name" value="DI- AND TRIPEPTIDASE DUG2-RELATED"/>
    <property type="match status" value="1"/>
</dbReference>
<proteinExistence type="predicted"/>
<dbReference type="InterPro" id="IPR051458">
    <property type="entry name" value="Cyt/Met_Dipeptidase"/>
</dbReference>
<dbReference type="InterPro" id="IPR002933">
    <property type="entry name" value="Peptidase_M20"/>
</dbReference>
<dbReference type="GO" id="GO:0009014">
    <property type="term" value="F:succinyl-diaminopimelate desuccinylase activity"/>
    <property type="evidence" value="ECO:0007669"/>
    <property type="project" value="TreeGrafter"/>
</dbReference>
<dbReference type="GO" id="GO:0008233">
    <property type="term" value="F:peptidase activity"/>
    <property type="evidence" value="ECO:0007669"/>
    <property type="project" value="UniProtKB-KW"/>
</dbReference>
<name>A0A316J3K0_9HYPH</name>
<dbReference type="Proteomes" id="UP000245865">
    <property type="component" value="Unassembled WGS sequence"/>
</dbReference>
<dbReference type="AlphaFoldDB" id="A0A316J3K0"/>
<dbReference type="Pfam" id="PF01546">
    <property type="entry name" value="Peptidase_M20"/>
    <property type="match status" value="1"/>
</dbReference>
<dbReference type="Gene3D" id="3.30.70.360">
    <property type="match status" value="1"/>
</dbReference>
<dbReference type="RefSeq" id="WP_109707894.1">
    <property type="nucleotide sequence ID" value="NZ_QGDB01000009.1"/>
</dbReference>
<evidence type="ECO:0000259" key="4">
    <source>
        <dbReference type="Pfam" id="PF07687"/>
    </source>
</evidence>
<keyword evidence="2" id="KW-0479">Metal-binding</keyword>
<protein>
    <recommendedName>
        <fullName evidence="4">Peptidase M20 dimerisation domain-containing protein</fullName>
    </recommendedName>
</protein>
<evidence type="ECO:0000256" key="2">
    <source>
        <dbReference type="ARBA" id="ARBA00022723"/>
    </source>
</evidence>
<dbReference type="Gene3D" id="3.40.630.10">
    <property type="entry name" value="Zn peptidases"/>
    <property type="match status" value="1"/>
</dbReference>
<organism evidence="5 6">
    <name type="scientific">Falsochrobactrum shanghaiense</name>
    <dbReference type="NCBI Taxonomy" id="2201899"/>
    <lineage>
        <taxon>Bacteria</taxon>
        <taxon>Pseudomonadati</taxon>
        <taxon>Pseudomonadota</taxon>
        <taxon>Alphaproteobacteria</taxon>
        <taxon>Hyphomicrobiales</taxon>
        <taxon>Brucellaceae</taxon>
        <taxon>Falsochrobactrum</taxon>
    </lineage>
</organism>
<keyword evidence="1" id="KW-0645">Protease</keyword>
<dbReference type="EMBL" id="QGDB01000009">
    <property type="protein sequence ID" value="PWL16512.1"/>
    <property type="molecule type" value="Genomic_DNA"/>
</dbReference>
<dbReference type="InterPro" id="IPR036264">
    <property type="entry name" value="Bact_exopeptidase_dim_dom"/>
</dbReference>
<reference evidence="5 6" key="1">
    <citation type="submission" date="2018-05" db="EMBL/GenBank/DDBJ databases">
        <title>Comparative genomic sequence analysis between strain HN4 and CCM 8460T (Falsochrobactrum ovis) will provide more evidence to prove that HN4 is a new species of Falsochrobactrum.</title>
        <authorList>
            <person name="Lyu W."/>
            <person name="Sun L."/>
            <person name="Yao L."/>
        </authorList>
    </citation>
    <scope>NUCLEOTIDE SEQUENCE [LARGE SCALE GENOMIC DNA]</scope>
    <source>
        <strain evidence="5 6">HN4</strain>
    </source>
</reference>
<evidence type="ECO:0000313" key="6">
    <source>
        <dbReference type="Proteomes" id="UP000245865"/>
    </source>
</evidence>
<keyword evidence="6" id="KW-1185">Reference proteome</keyword>
<dbReference type="GO" id="GO:0005829">
    <property type="term" value="C:cytosol"/>
    <property type="evidence" value="ECO:0007669"/>
    <property type="project" value="TreeGrafter"/>
</dbReference>
<dbReference type="PANTHER" id="PTHR43270">
    <property type="entry name" value="BETA-ALA-HIS DIPEPTIDASE"/>
    <property type="match status" value="1"/>
</dbReference>
<dbReference type="SUPFAM" id="SSF53187">
    <property type="entry name" value="Zn-dependent exopeptidases"/>
    <property type="match status" value="1"/>
</dbReference>
<dbReference type="PROSITE" id="PS00758">
    <property type="entry name" value="ARGE_DAPE_CPG2_1"/>
    <property type="match status" value="1"/>
</dbReference>
<evidence type="ECO:0000256" key="3">
    <source>
        <dbReference type="ARBA" id="ARBA00022801"/>
    </source>
</evidence>
<dbReference type="OrthoDB" id="9761532at2"/>
<evidence type="ECO:0000256" key="1">
    <source>
        <dbReference type="ARBA" id="ARBA00022670"/>
    </source>
</evidence>
<dbReference type="Pfam" id="PF07687">
    <property type="entry name" value="M20_dimer"/>
    <property type="match status" value="1"/>
</dbReference>
<keyword evidence="3" id="KW-0378">Hydrolase</keyword>